<dbReference type="AlphaFoldDB" id="F5RL27"/>
<name>F5RL27_9FIRM</name>
<dbReference type="OrthoDB" id="1664854at2"/>
<feature type="transmembrane region" description="Helical" evidence="1">
    <location>
        <begin position="332"/>
        <end position="353"/>
    </location>
</feature>
<feature type="transmembrane region" description="Helical" evidence="1">
    <location>
        <begin position="93"/>
        <end position="109"/>
    </location>
</feature>
<feature type="transmembrane region" description="Helical" evidence="1">
    <location>
        <begin position="163"/>
        <end position="182"/>
    </location>
</feature>
<feature type="transmembrane region" description="Helical" evidence="1">
    <location>
        <begin position="12"/>
        <end position="34"/>
    </location>
</feature>
<proteinExistence type="predicted"/>
<organism evidence="2 3">
    <name type="scientific">Centipeda periodontii DSM 2778</name>
    <dbReference type="NCBI Taxonomy" id="888060"/>
    <lineage>
        <taxon>Bacteria</taxon>
        <taxon>Bacillati</taxon>
        <taxon>Bacillota</taxon>
        <taxon>Negativicutes</taxon>
        <taxon>Selenomonadales</taxon>
        <taxon>Selenomonadaceae</taxon>
        <taxon>Centipeda</taxon>
    </lineage>
</organism>
<dbReference type="eggNOG" id="COG2252">
    <property type="taxonomic scope" value="Bacteria"/>
</dbReference>
<feature type="transmembrane region" description="Helical" evidence="1">
    <location>
        <begin position="267"/>
        <end position="291"/>
    </location>
</feature>
<feature type="transmembrane region" description="Helical" evidence="1">
    <location>
        <begin position="229"/>
        <end position="247"/>
    </location>
</feature>
<dbReference type="EMBL" id="AFHQ01000029">
    <property type="protein sequence ID" value="EGK60613.1"/>
    <property type="molecule type" value="Genomic_DNA"/>
</dbReference>
<evidence type="ECO:0000313" key="2">
    <source>
        <dbReference type="EMBL" id="EGK60613.1"/>
    </source>
</evidence>
<gene>
    <name evidence="2" type="ORF">HMPREF9081_0993</name>
</gene>
<protein>
    <submittedName>
        <fullName evidence="2">NCS2 family nucleobase:cation symporter-2</fullName>
    </submittedName>
</protein>
<feature type="transmembrane region" description="Helical" evidence="1">
    <location>
        <begin position="365"/>
        <end position="391"/>
    </location>
</feature>
<feature type="transmembrane region" description="Helical" evidence="1">
    <location>
        <begin position="303"/>
        <end position="326"/>
    </location>
</feature>
<comment type="caution">
    <text evidence="2">The sequence shown here is derived from an EMBL/GenBank/DDBJ whole genome shotgun (WGS) entry which is preliminary data.</text>
</comment>
<keyword evidence="1" id="KW-0472">Membrane</keyword>
<evidence type="ECO:0000256" key="1">
    <source>
        <dbReference type="SAM" id="Phobius"/>
    </source>
</evidence>
<dbReference type="STRING" id="888060.HMPREF9081_0993"/>
<evidence type="ECO:0000313" key="3">
    <source>
        <dbReference type="Proteomes" id="UP000004067"/>
    </source>
</evidence>
<feature type="transmembrane region" description="Helical" evidence="1">
    <location>
        <begin position="121"/>
        <end position="143"/>
    </location>
</feature>
<dbReference type="Proteomes" id="UP000004067">
    <property type="component" value="Unassembled WGS sequence"/>
</dbReference>
<sequence>MNGRKNTPWIALGNAFVLVSVAALTLVLTALLLARVGMPFTEAYTVSMIACIAGTLAVSRKERTLIALPSPAITAWLVYEEIIAHGLSWQEGLGIAAVISLIGAFLTRTKCIHSLTDALPPIVRIGLVLSLGVAMFLTAALYARILLPSPWALTMGGTLSDPLTYFTLMGILLVLLLCARNVSAALPLGMLAVGVLTWAEGFWEIPAAPFLEPELSTAAFALVLPQSDLLSAAALGLTLLLALMIESTAVLTARGDAADQRSTFTRLFAVSGCMSFLGAFPLTVAPISAALPEGGEEHTIAGIPLTALLSALLMLLLLPCAILMQALADFPAVPAIALAVMGLLLLMRALCMLRDVRDFTLREGAVIVVFLLAAYDIKTGLTAALLIWVLLTASRGEYRHISHSTWGVTALLVTFFLLKWILIEAFRL</sequence>
<keyword evidence="3" id="KW-1185">Reference proteome</keyword>
<dbReference type="RefSeq" id="WP_006305902.1">
    <property type="nucleotide sequence ID" value="NZ_GL892076.1"/>
</dbReference>
<feature type="transmembrane region" description="Helical" evidence="1">
    <location>
        <begin position="403"/>
        <end position="422"/>
    </location>
</feature>
<keyword evidence="1" id="KW-1133">Transmembrane helix</keyword>
<reference evidence="2 3" key="1">
    <citation type="submission" date="2011-04" db="EMBL/GenBank/DDBJ databases">
        <authorList>
            <person name="Muzny D."/>
            <person name="Qin X."/>
            <person name="Deng J."/>
            <person name="Jiang H."/>
            <person name="Liu Y."/>
            <person name="Qu J."/>
            <person name="Song X.-Z."/>
            <person name="Zhang L."/>
            <person name="Thornton R."/>
            <person name="Coyle M."/>
            <person name="Francisco L."/>
            <person name="Jackson L."/>
            <person name="Javaid M."/>
            <person name="Korchina V."/>
            <person name="Kovar C."/>
            <person name="Mata R."/>
            <person name="Mathew T."/>
            <person name="Ngo R."/>
            <person name="Nguyen L."/>
            <person name="Nguyen N."/>
            <person name="Okwuonu G."/>
            <person name="Ongeri F."/>
            <person name="Pham C."/>
            <person name="Simmons D."/>
            <person name="Wilczek-Boney K."/>
            <person name="Hale W."/>
            <person name="Jakkamsetti A."/>
            <person name="Pham P."/>
            <person name="Ruth R."/>
            <person name="San Lucas F."/>
            <person name="Warren J."/>
            <person name="Zhang J."/>
            <person name="Zhao Z."/>
            <person name="Zhou C."/>
            <person name="Zhu D."/>
            <person name="Lee S."/>
            <person name="Bess C."/>
            <person name="Blankenburg K."/>
            <person name="Forbes L."/>
            <person name="Fu Q."/>
            <person name="Gubbala S."/>
            <person name="Hirani K."/>
            <person name="Jayaseelan J.C."/>
            <person name="Lara F."/>
            <person name="Munidasa M."/>
            <person name="Palculict T."/>
            <person name="Patil S."/>
            <person name="Pu L.-L."/>
            <person name="Saada N."/>
            <person name="Tang L."/>
            <person name="Weissenberger G."/>
            <person name="Zhu Y."/>
            <person name="Hemphill L."/>
            <person name="Shang Y."/>
            <person name="Youmans B."/>
            <person name="Ayvaz T."/>
            <person name="Ross M."/>
            <person name="Santibanez J."/>
            <person name="Aqrawi P."/>
            <person name="Gross S."/>
            <person name="Joshi V."/>
            <person name="Fowler G."/>
            <person name="Nazareth L."/>
            <person name="Reid J."/>
            <person name="Worley K."/>
            <person name="Petrosino J."/>
            <person name="Highlander S."/>
            <person name="Gibbs R."/>
        </authorList>
    </citation>
    <scope>NUCLEOTIDE SEQUENCE [LARGE SCALE GENOMIC DNA]</scope>
    <source>
        <strain evidence="2 3">DSM 2778</strain>
    </source>
</reference>
<dbReference type="HOGENOM" id="CLU_648740_0_0_9"/>
<keyword evidence="1" id="KW-0812">Transmembrane</keyword>
<accession>F5RL27</accession>